<evidence type="ECO:0000313" key="1">
    <source>
        <dbReference type="EMBL" id="KAJ8011288.1"/>
    </source>
</evidence>
<evidence type="ECO:0000313" key="2">
    <source>
        <dbReference type="Proteomes" id="UP001157502"/>
    </source>
</evidence>
<keyword evidence="2" id="KW-1185">Reference proteome</keyword>
<reference evidence="1" key="1">
    <citation type="submission" date="2021-05" db="EMBL/GenBank/DDBJ databases">
        <authorList>
            <person name="Pan Q."/>
            <person name="Jouanno E."/>
            <person name="Zahm M."/>
            <person name="Klopp C."/>
            <person name="Cabau C."/>
            <person name="Louis A."/>
            <person name="Berthelot C."/>
            <person name="Parey E."/>
            <person name="Roest Crollius H."/>
            <person name="Montfort J."/>
            <person name="Robinson-Rechavi M."/>
            <person name="Bouchez O."/>
            <person name="Lampietro C."/>
            <person name="Lopez Roques C."/>
            <person name="Donnadieu C."/>
            <person name="Postlethwait J."/>
            <person name="Bobe J."/>
            <person name="Dillon D."/>
            <person name="Chandos A."/>
            <person name="von Hippel F."/>
            <person name="Guiguen Y."/>
        </authorList>
    </citation>
    <scope>NUCLEOTIDE SEQUENCE</scope>
    <source>
        <strain evidence="1">YG-Jan2019</strain>
    </source>
</reference>
<comment type="caution">
    <text evidence="1">The sequence shown here is derived from an EMBL/GenBank/DDBJ whole genome shotgun (WGS) entry which is preliminary data.</text>
</comment>
<dbReference type="Proteomes" id="UP001157502">
    <property type="component" value="Chromosome 5"/>
</dbReference>
<protein>
    <submittedName>
        <fullName evidence="1">Uncharacterized protein</fullName>
    </submittedName>
</protein>
<organism evidence="1 2">
    <name type="scientific">Dallia pectoralis</name>
    <name type="common">Alaska blackfish</name>
    <dbReference type="NCBI Taxonomy" id="75939"/>
    <lineage>
        <taxon>Eukaryota</taxon>
        <taxon>Metazoa</taxon>
        <taxon>Chordata</taxon>
        <taxon>Craniata</taxon>
        <taxon>Vertebrata</taxon>
        <taxon>Euteleostomi</taxon>
        <taxon>Actinopterygii</taxon>
        <taxon>Neopterygii</taxon>
        <taxon>Teleostei</taxon>
        <taxon>Protacanthopterygii</taxon>
        <taxon>Esociformes</taxon>
        <taxon>Umbridae</taxon>
        <taxon>Dallia</taxon>
    </lineage>
</organism>
<gene>
    <name evidence="1" type="ORF">DPEC_G00056590</name>
</gene>
<sequence>MFDKKKIIRKLLVTLVTLIIVYRWKKNKRIAAPSASWMNRDTQIYTEGCDGDRLSVIYANVYFPTKATDTINQMETSSSEYSIVNFGQSPVLSNFSHPQSSSQTPPIYSQPTKRQLKH</sequence>
<proteinExistence type="predicted"/>
<name>A0ACC2H6X7_DALPE</name>
<accession>A0ACC2H6X7</accession>
<dbReference type="EMBL" id="CM055732">
    <property type="protein sequence ID" value="KAJ8011288.1"/>
    <property type="molecule type" value="Genomic_DNA"/>
</dbReference>